<dbReference type="EMBL" id="RWJN01000107">
    <property type="protein sequence ID" value="TCD67186.1"/>
    <property type="molecule type" value="Genomic_DNA"/>
</dbReference>
<comment type="caution">
    <text evidence="1">The sequence shown here is derived from an EMBL/GenBank/DDBJ whole genome shotgun (WGS) entry which is preliminary data.</text>
</comment>
<dbReference type="AlphaFoldDB" id="A0A4R0RI98"/>
<name>A0A4R0RI98_9APHY</name>
<organism evidence="1 2">
    <name type="scientific">Steccherinum ochraceum</name>
    <dbReference type="NCBI Taxonomy" id="92696"/>
    <lineage>
        <taxon>Eukaryota</taxon>
        <taxon>Fungi</taxon>
        <taxon>Dikarya</taxon>
        <taxon>Basidiomycota</taxon>
        <taxon>Agaricomycotina</taxon>
        <taxon>Agaricomycetes</taxon>
        <taxon>Polyporales</taxon>
        <taxon>Steccherinaceae</taxon>
        <taxon>Steccherinum</taxon>
    </lineage>
</organism>
<gene>
    <name evidence="1" type="ORF">EIP91_000413</name>
</gene>
<evidence type="ECO:0000313" key="1">
    <source>
        <dbReference type="EMBL" id="TCD67186.1"/>
    </source>
</evidence>
<keyword evidence="2" id="KW-1185">Reference proteome</keyword>
<protein>
    <submittedName>
        <fullName evidence="1">Uncharacterized protein</fullName>
    </submittedName>
</protein>
<sequence>MSTPADLQDTVNTINGLIKALINNGQQINTLWGQLGGDDPDTSIPPNQVDWDTARSGCVDDIADVQTWVGNLHSATLGIRWNVCQRTYRFALAVPRSTCTRLFGHGHTGQLVPEQLQNVASATPAPTATFIANLQDMATSAANLDASLTAAGQTNSPAAGLLPLLQAYGVLIPQAIQALGQLDQYQTAMYENAAEILFWASNEALNVKSDVGMPYLVKSFKYINSNDYTTDASILITWLAELINL</sequence>
<accession>A0A4R0RI98</accession>
<proteinExistence type="predicted"/>
<dbReference type="Proteomes" id="UP000292702">
    <property type="component" value="Unassembled WGS sequence"/>
</dbReference>
<reference evidence="1 2" key="1">
    <citation type="submission" date="2018-11" db="EMBL/GenBank/DDBJ databases">
        <title>Genome assembly of Steccherinum ochraceum LE-BIN_3174, the white-rot fungus of the Steccherinaceae family (The Residual Polyporoid clade, Polyporales, Basidiomycota).</title>
        <authorList>
            <person name="Fedorova T.V."/>
            <person name="Glazunova O.A."/>
            <person name="Landesman E.O."/>
            <person name="Moiseenko K.V."/>
            <person name="Psurtseva N.V."/>
            <person name="Savinova O.S."/>
            <person name="Shakhova N.V."/>
            <person name="Tyazhelova T.V."/>
            <person name="Vasina D.V."/>
        </authorList>
    </citation>
    <scope>NUCLEOTIDE SEQUENCE [LARGE SCALE GENOMIC DNA]</scope>
    <source>
        <strain evidence="1 2">LE-BIN_3174</strain>
    </source>
</reference>
<evidence type="ECO:0000313" key="2">
    <source>
        <dbReference type="Proteomes" id="UP000292702"/>
    </source>
</evidence>